<evidence type="ECO:0000313" key="2">
    <source>
        <dbReference type="Proteomes" id="UP001354989"/>
    </source>
</evidence>
<accession>A0ABM7VJA2</accession>
<dbReference type="PROSITE" id="PS51257">
    <property type="entry name" value="PROKAR_LIPOPROTEIN"/>
    <property type="match status" value="1"/>
</dbReference>
<keyword evidence="1" id="KW-0614">Plasmid</keyword>
<reference evidence="1 2" key="1">
    <citation type="submission" date="2021-12" db="EMBL/GenBank/DDBJ databases">
        <title>Genome sequencing of bacteria with rrn-lacking chromosome and rrn-plasmid.</title>
        <authorList>
            <person name="Anda M."/>
            <person name="Iwasaki W."/>
        </authorList>
    </citation>
    <scope>NUCLEOTIDE SEQUENCE [LARGE SCALE GENOMIC DNA]</scope>
    <source>
        <strain evidence="1 2">NBRC 101262</strain>
        <plasmid evidence="1 2">pPP1</plasmid>
    </source>
</reference>
<keyword evidence="2" id="KW-1185">Reference proteome</keyword>
<dbReference type="Proteomes" id="UP001354989">
    <property type="component" value="Plasmid pPP1"/>
</dbReference>
<proteinExistence type="predicted"/>
<protein>
    <recommendedName>
        <fullName evidence="3">DUF5115 domain-containing protein</fullName>
    </recommendedName>
</protein>
<geneLocation type="plasmid" evidence="1 2">
    <name>pPP1</name>
</geneLocation>
<gene>
    <name evidence="1" type="ORF">PEPS_33350</name>
</gene>
<name>A0ABM7VJA2_9BACT</name>
<dbReference type="RefSeq" id="WP_332921907.1">
    <property type="nucleotide sequence ID" value="NZ_AP025293.1"/>
</dbReference>
<sequence length="151" mass="16288">MNKFFAILMVLVAGLMSCSDNDEVTPWDRDATQRAFESAFVSQSSSVFEVTESGELGELLGEVIPSSINIESQIEEGQYAGILVIGGKTPKDDEVEMPITLGGEFLDLGDMKAFQIEGELEVSPAGGDEDDEPVNLPADGKYYIVPTVSPY</sequence>
<evidence type="ECO:0008006" key="3">
    <source>
        <dbReference type="Google" id="ProtNLM"/>
    </source>
</evidence>
<dbReference type="EMBL" id="AP025293">
    <property type="protein sequence ID" value="BDD01055.1"/>
    <property type="molecule type" value="Genomic_DNA"/>
</dbReference>
<organism evidence="1 2">
    <name type="scientific">Persicobacter psychrovividus</name>
    <dbReference type="NCBI Taxonomy" id="387638"/>
    <lineage>
        <taxon>Bacteria</taxon>
        <taxon>Pseudomonadati</taxon>
        <taxon>Bacteroidota</taxon>
        <taxon>Cytophagia</taxon>
        <taxon>Cytophagales</taxon>
        <taxon>Persicobacteraceae</taxon>
        <taxon>Persicobacter</taxon>
    </lineage>
</organism>
<evidence type="ECO:0000313" key="1">
    <source>
        <dbReference type="EMBL" id="BDD01055.1"/>
    </source>
</evidence>